<organism evidence="13 14">
    <name type="scientific">Sulfobacillus acidophilus</name>
    <dbReference type="NCBI Taxonomy" id="53633"/>
    <lineage>
        <taxon>Bacteria</taxon>
        <taxon>Bacillati</taxon>
        <taxon>Bacillota</taxon>
        <taxon>Clostridia</taxon>
        <taxon>Eubacteriales</taxon>
        <taxon>Clostridiales Family XVII. Incertae Sedis</taxon>
        <taxon>Sulfobacillus</taxon>
    </lineage>
</organism>
<dbReference type="Gene3D" id="3.90.190.20">
    <property type="entry name" value="Mur ligase, C-terminal domain"/>
    <property type="match status" value="1"/>
</dbReference>
<dbReference type="GO" id="GO:0046872">
    <property type="term" value="F:metal ion binding"/>
    <property type="evidence" value="ECO:0007669"/>
    <property type="project" value="UniProtKB-KW"/>
</dbReference>
<dbReference type="EMBL" id="PXYV01000022">
    <property type="protein sequence ID" value="PSR22085.1"/>
    <property type="molecule type" value="Genomic_DNA"/>
</dbReference>
<dbReference type="GO" id="GO:0004326">
    <property type="term" value="F:tetrahydrofolylpolyglutamate synthase activity"/>
    <property type="evidence" value="ECO:0007669"/>
    <property type="project" value="UniProtKB-EC"/>
</dbReference>
<dbReference type="GO" id="GO:0005524">
    <property type="term" value="F:ATP binding"/>
    <property type="evidence" value="ECO:0007669"/>
    <property type="project" value="UniProtKB-KW"/>
</dbReference>
<dbReference type="Proteomes" id="UP000241848">
    <property type="component" value="Unassembled WGS sequence"/>
</dbReference>
<dbReference type="InterPro" id="IPR036565">
    <property type="entry name" value="Mur-like_cat_sf"/>
</dbReference>
<evidence type="ECO:0000256" key="4">
    <source>
        <dbReference type="ARBA" id="ARBA00022723"/>
    </source>
</evidence>
<evidence type="ECO:0000256" key="2">
    <source>
        <dbReference type="ARBA" id="ARBA00013025"/>
    </source>
</evidence>
<evidence type="ECO:0000256" key="9">
    <source>
        <dbReference type="ARBA" id="ARBA00047493"/>
    </source>
</evidence>
<evidence type="ECO:0000313" key="13">
    <source>
        <dbReference type="EMBL" id="PSR22085.1"/>
    </source>
</evidence>
<accession>A0A2T2WIN6</accession>
<dbReference type="GO" id="GO:0008841">
    <property type="term" value="F:dihydrofolate synthase activity"/>
    <property type="evidence" value="ECO:0007669"/>
    <property type="project" value="TreeGrafter"/>
</dbReference>
<dbReference type="Pfam" id="PF02875">
    <property type="entry name" value="Mur_ligase_C"/>
    <property type="match status" value="1"/>
</dbReference>
<dbReference type="SUPFAM" id="SSF53244">
    <property type="entry name" value="MurD-like peptide ligases, peptide-binding domain"/>
    <property type="match status" value="1"/>
</dbReference>
<keyword evidence="5 10" id="KW-0547">Nucleotide-binding</keyword>
<sequence length="425" mass="46019">MKQDWWQGQTRFGVSPGLGRISALLSRLENPHNLYPAIHVAGTNGKGSVAAMLAAGLASQGLTVGLYVSPDMGQVNDRVIINQKPLDEAEWDVCAEIIEEAGRDLDQMPTWFETITALAFLAFGRRRVDIAVIEVGLGGRLDATNVLPPPLLSVITPIAFDHMHYLGSTIAEIAGEKAGILKSGTELVLARQPFAQAAAVIGAMADRLDVPVIEVQQRARVGPLGATLVTASGEAVVVPLYGVYQAENLDTAWTALERLSERGWVSDLGAARRALAQVQWPGRFQVLSRKPLVVVDGAHNPHGMAGLMQTLQRDPWCQYRWHVVFGVLADKSADEMLSTLGEEVAEVILTRVPSERGRDPYQLLSAVAIRSPVRVIPDPMQAVRTVRAQLTNNDALVVTGSLSLLAHLRQCGLIAYEMAIDDDKK</sequence>
<dbReference type="PROSITE" id="PS01012">
    <property type="entry name" value="FOLYLPOLYGLU_SYNT_2"/>
    <property type="match status" value="1"/>
</dbReference>
<dbReference type="PANTHER" id="PTHR11136:SF0">
    <property type="entry name" value="DIHYDROFOLATE SYNTHETASE-RELATED"/>
    <property type="match status" value="1"/>
</dbReference>
<evidence type="ECO:0000256" key="5">
    <source>
        <dbReference type="ARBA" id="ARBA00022741"/>
    </source>
</evidence>
<name>A0A2T2WIN6_9FIRM</name>
<proteinExistence type="inferred from homology"/>
<keyword evidence="4" id="KW-0479">Metal-binding</keyword>
<dbReference type="InterPro" id="IPR004101">
    <property type="entry name" value="Mur_ligase_C"/>
</dbReference>
<evidence type="ECO:0000259" key="11">
    <source>
        <dbReference type="Pfam" id="PF02875"/>
    </source>
</evidence>
<dbReference type="EC" id="6.3.2.17" evidence="2"/>
<comment type="similarity">
    <text evidence="1 10">Belongs to the folylpolyglutamate synthase family.</text>
</comment>
<evidence type="ECO:0000256" key="7">
    <source>
        <dbReference type="ARBA" id="ARBA00022842"/>
    </source>
</evidence>
<dbReference type="SUPFAM" id="SSF53623">
    <property type="entry name" value="MurD-like peptide ligases, catalytic domain"/>
    <property type="match status" value="1"/>
</dbReference>
<dbReference type="PANTHER" id="PTHR11136">
    <property type="entry name" value="FOLYLPOLYGLUTAMATE SYNTHASE-RELATED"/>
    <property type="match status" value="1"/>
</dbReference>
<evidence type="ECO:0000256" key="8">
    <source>
        <dbReference type="ARBA" id="ARBA00030592"/>
    </source>
</evidence>
<dbReference type="AlphaFoldDB" id="A0A2T2WIN6"/>
<evidence type="ECO:0000259" key="12">
    <source>
        <dbReference type="Pfam" id="PF08245"/>
    </source>
</evidence>
<protein>
    <recommendedName>
        <fullName evidence="2">tetrahydrofolate synthase</fullName>
        <ecNumber evidence="2">6.3.2.17</ecNumber>
    </recommendedName>
    <alternativeName>
        <fullName evidence="8">Tetrahydrofolylpolyglutamate synthase</fullName>
    </alternativeName>
</protein>
<keyword evidence="7" id="KW-0460">Magnesium</keyword>
<dbReference type="NCBIfam" id="TIGR01499">
    <property type="entry name" value="folC"/>
    <property type="match status" value="1"/>
</dbReference>
<dbReference type="InterPro" id="IPR001645">
    <property type="entry name" value="Folylpolyglutamate_synth"/>
</dbReference>
<keyword evidence="6 10" id="KW-0067">ATP-binding</keyword>
<dbReference type="InterPro" id="IPR018109">
    <property type="entry name" value="Folylpolyglutamate_synth_CS"/>
</dbReference>
<reference evidence="13 14" key="1">
    <citation type="journal article" date="2014" name="BMC Genomics">
        <title>Comparison of environmental and isolate Sulfobacillus genomes reveals diverse carbon, sulfur, nitrogen, and hydrogen metabolisms.</title>
        <authorList>
            <person name="Justice N.B."/>
            <person name="Norman A."/>
            <person name="Brown C.T."/>
            <person name="Singh A."/>
            <person name="Thomas B.C."/>
            <person name="Banfield J.F."/>
        </authorList>
    </citation>
    <scope>NUCLEOTIDE SEQUENCE [LARGE SCALE GENOMIC DNA]</scope>
    <source>
        <strain evidence="13">AMDSBA3</strain>
    </source>
</reference>
<evidence type="ECO:0000256" key="1">
    <source>
        <dbReference type="ARBA" id="ARBA00008276"/>
    </source>
</evidence>
<evidence type="ECO:0000313" key="14">
    <source>
        <dbReference type="Proteomes" id="UP000241848"/>
    </source>
</evidence>
<dbReference type="Gene3D" id="3.40.1190.10">
    <property type="entry name" value="Mur-like, catalytic domain"/>
    <property type="match status" value="1"/>
</dbReference>
<keyword evidence="3 10" id="KW-0436">Ligase</keyword>
<feature type="domain" description="Mur ligase C-terminal" evidence="11">
    <location>
        <begin position="282"/>
        <end position="401"/>
    </location>
</feature>
<comment type="catalytic activity">
    <reaction evidence="9">
        <text>(6S)-5,6,7,8-tetrahydrofolyl-(gamma-L-Glu)(n) + L-glutamate + ATP = (6S)-5,6,7,8-tetrahydrofolyl-(gamma-L-Glu)(n+1) + ADP + phosphate + H(+)</text>
        <dbReference type="Rhea" id="RHEA:10580"/>
        <dbReference type="Rhea" id="RHEA-COMP:14738"/>
        <dbReference type="Rhea" id="RHEA-COMP:14740"/>
        <dbReference type="ChEBI" id="CHEBI:15378"/>
        <dbReference type="ChEBI" id="CHEBI:29985"/>
        <dbReference type="ChEBI" id="CHEBI:30616"/>
        <dbReference type="ChEBI" id="CHEBI:43474"/>
        <dbReference type="ChEBI" id="CHEBI:141005"/>
        <dbReference type="ChEBI" id="CHEBI:456216"/>
        <dbReference type="EC" id="6.3.2.17"/>
    </reaction>
</comment>
<gene>
    <name evidence="13" type="ORF">C7B45_08230</name>
</gene>
<dbReference type="InterPro" id="IPR013221">
    <property type="entry name" value="Mur_ligase_cen"/>
</dbReference>
<dbReference type="GO" id="GO:0005737">
    <property type="term" value="C:cytoplasm"/>
    <property type="evidence" value="ECO:0007669"/>
    <property type="project" value="TreeGrafter"/>
</dbReference>
<evidence type="ECO:0000256" key="6">
    <source>
        <dbReference type="ARBA" id="ARBA00022840"/>
    </source>
</evidence>
<dbReference type="PIRSF" id="PIRSF001563">
    <property type="entry name" value="Folylpolyglu_synth"/>
    <property type="match status" value="1"/>
</dbReference>
<evidence type="ECO:0000256" key="10">
    <source>
        <dbReference type="PIRNR" id="PIRNR001563"/>
    </source>
</evidence>
<dbReference type="Pfam" id="PF08245">
    <property type="entry name" value="Mur_ligase_M"/>
    <property type="match status" value="1"/>
</dbReference>
<evidence type="ECO:0000256" key="3">
    <source>
        <dbReference type="ARBA" id="ARBA00022598"/>
    </source>
</evidence>
<feature type="domain" description="Mur ligase central" evidence="12">
    <location>
        <begin position="40"/>
        <end position="183"/>
    </location>
</feature>
<comment type="caution">
    <text evidence="13">The sequence shown here is derived from an EMBL/GenBank/DDBJ whole genome shotgun (WGS) entry which is preliminary data.</text>
</comment>
<dbReference type="InterPro" id="IPR036615">
    <property type="entry name" value="Mur_ligase_C_dom_sf"/>
</dbReference>